<dbReference type="PROSITE" id="PS51257">
    <property type="entry name" value="PROKAR_LIPOPROTEIN"/>
    <property type="match status" value="1"/>
</dbReference>
<comment type="caution">
    <text evidence="2">The sequence shown here is derived from an EMBL/GenBank/DDBJ whole genome shotgun (WGS) entry which is preliminary data.</text>
</comment>
<dbReference type="InterPro" id="IPR017853">
    <property type="entry name" value="GH"/>
</dbReference>
<dbReference type="EMBL" id="PDCK01000045">
    <property type="protein sequence ID" value="PRQ19799.1"/>
    <property type="molecule type" value="Genomic_DNA"/>
</dbReference>
<feature type="chain" id="PRO_5015159258" evidence="1">
    <location>
        <begin position="22"/>
        <end position="48"/>
    </location>
</feature>
<organism evidence="2 3">
    <name type="scientific">Rosa chinensis</name>
    <name type="common">China rose</name>
    <dbReference type="NCBI Taxonomy" id="74649"/>
    <lineage>
        <taxon>Eukaryota</taxon>
        <taxon>Viridiplantae</taxon>
        <taxon>Streptophyta</taxon>
        <taxon>Embryophyta</taxon>
        <taxon>Tracheophyta</taxon>
        <taxon>Spermatophyta</taxon>
        <taxon>Magnoliopsida</taxon>
        <taxon>eudicotyledons</taxon>
        <taxon>Gunneridae</taxon>
        <taxon>Pentapetalae</taxon>
        <taxon>rosids</taxon>
        <taxon>fabids</taxon>
        <taxon>Rosales</taxon>
        <taxon>Rosaceae</taxon>
        <taxon>Rosoideae</taxon>
        <taxon>Rosoideae incertae sedis</taxon>
        <taxon>Rosa</taxon>
    </lineage>
</organism>
<keyword evidence="2" id="KW-0326">Glycosidase</keyword>
<accession>A0A2P6PD02</accession>
<gene>
    <name evidence="2" type="ORF">RchiOBHm_Chr7g0221281</name>
</gene>
<evidence type="ECO:0000256" key="1">
    <source>
        <dbReference type="SAM" id="SignalP"/>
    </source>
</evidence>
<protein>
    <submittedName>
        <fullName evidence="2">Putative beta-glucosidase</fullName>
        <ecNumber evidence="2">3.2.1.21</ecNumber>
    </submittedName>
</protein>
<keyword evidence="2" id="KW-0378">Hydrolase</keyword>
<keyword evidence="3" id="KW-1185">Reference proteome</keyword>
<feature type="signal peptide" evidence="1">
    <location>
        <begin position="1"/>
        <end position="21"/>
    </location>
</feature>
<dbReference type="AlphaFoldDB" id="A0A2P6PD02"/>
<dbReference type="Gramene" id="PRQ19799">
    <property type="protein sequence ID" value="PRQ19799"/>
    <property type="gene ID" value="RchiOBHm_Chr7g0221281"/>
</dbReference>
<name>A0A2P6PD02_ROSCH</name>
<dbReference type="SUPFAM" id="SSF51445">
    <property type="entry name" value="(Trans)glycosidases"/>
    <property type="match status" value="1"/>
</dbReference>
<reference evidence="2 3" key="1">
    <citation type="journal article" date="2018" name="Nat. Genet.">
        <title>The Rosa genome provides new insights in the design of modern roses.</title>
        <authorList>
            <person name="Bendahmane M."/>
        </authorList>
    </citation>
    <scope>NUCLEOTIDE SEQUENCE [LARGE SCALE GENOMIC DNA]</scope>
    <source>
        <strain evidence="3">cv. Old Blush</strain>
    </source>
</reference>
<keyword evidence="1" id="KW-0732">Signal</keyword>
<evidence type="ECO:0000313" key="3">
    <source>
        <dbReference type="Proteomes" id="UP000238479"/>
    </source>
</evidence>
<dbReference type="EC" id="3.2.1.21" evidence="2"/>
<sequence length="48" mass="5228">MGWQRGIALFIAFQVIIGCLSESESEINRGSFPKGFVFGTASSAFQIE</sequence>
<dbReference type="GO" id="GO:0008422">
    <property type="term" value="F:beta-glucosidase activity"/>
    <property type="evidence" value="ECO:0007669"/>
    <property type="project" value="UniProtKB-EC"/>
</dbReference>
<proteinExistence type="predicted"/>
<dbReference type="Gene3D" id="3.20.20.80">
    <property type="entry name" value="Glycosidases"/>
    <property type="match status" value="1"/>
</dbReference>
<dbReference type="Proteomes" id="UP000238479">
    <property type="component" value="Chromosome 7"/>
</dbReference>
<evidence type="ECO:0000313" key="2">
    <source>
        <dbReference type="EMBL" id="PRQ19799.1"/>
    </source>
</evidence>